<protein>
    <submittedName>
        <fullName evidence="2">Uncharacterized protein DUF2490</fullName>
    </submittedName>
</protein>
<dbReference type="Pfam" id="PF10677">
    <property type="entry name" value="DUF2490"/>
    <property type="match status" value="1"/>
</dbReference>
<name>A0A4R1KV59_9FLAO</name>
<dbReference type="AlphaFoldDB" id="A0A4R1KV59"/>
<evidence type="ECO:0000313" key="2">
    <source>
        <dbReference type="EMBL" id="TCK69034.1"/>
    </source>
</evidence>
<reference evidence="2 3" key="1">
    <citation type="journal article" date="2015" name="Stand. Genomic Sci.">
        <title>Genomic Encyclopedia of Bacterial and Archaeal Type Strains, Phase III: the genomes of soil and plant-associated and newly described type strains.</title>
        <authorList>
            <person name="Whitman W.B."/>
            <person name="Woyke T."/>
            <person name="Klenk H.P."/>
            <person name="Zhou Y."/>
            <person name="Lilburn T.G."/>
            <person name="Beck B.J."/>
            <person name="De Vos P."/>
            <person name="Vandamme P."/>
            <person name="Eisen J.A."/>
            <person name="Garrity G."/>
            <person name="Hugenholtz P."/>
            <person name="Kyrpides N.C."/>
        </authorList>
    </citation>
    <scope>NUCLEOTIDE SEQUENCE [LARGE SCALE GENOMIC DNA]</scope>
    <source>
        <strain evidence="2 3">CECT 8445</strain>
    </source>
</reference>
<evidence type="ECO:0000256" key="1">
    <source>
        <dbReference type="SAM" id="SignalP"/>
    </source>
</evidence>
<proteinExistence type="predicted"/>
<dbReference type="OrthoDB" id="1118734at2"/>
<accession>A0A4R1KV59</accession>
<keyword evidence="1" id="KW-0732">Signal</keyword>
<dbReference type="EMBL" id="SMGI01000001">
    <property type="protein sequence ID" value="TCK69034.1"/>
    <property type="molecule type" value="Genomic_DNA"/>
</dbReference>
<gene>
    <name evidence="2" type="ORF">DFQ05_0545</name>
</gene>
<feature type="signal peptide" evidence="1">
    <location>
        <begin position="1"/>
        <end position="19"/>
    </location>
</feature>
<evidence type="ECO:0000313" key="3">
    <source>
        <dbReference type="Proteomes" id="UP000295714"/>
    </source>
</evidence>
<feature type="chain" id="PRO_5020278827" evidence="1">
    <location>
        <begin position="20"/>
        <end position="229"/>
    </location>
</feature>
<dbReference type="RefSeq" id="WP_132703322.1">
    <property type="nucleotide sequence ID" value="NZ_SMGI01000001.1"/>
</dbReference>
<sequence length="229" mass="27023">MKQVLLLISLLVVFFTSNAQVDQSQTGAWYMYFYNHQFKNSQFGIQGDLQYRDWQGLGDMEQLLLRSGFTYTPKDSGIMFTLGYANITTGVYGDNDDTVNENRIYQEALIPQKLGNRFYITHRFRYEQRFNEGQDFRTRYRYNLFLNIPINKKELTANAIYAALYNELFINGQEDIGDGRTVELFDRNRTYLGMGYVLNSKIRFQLGWMNQKTTNWGKGQLQFSMHHNF</sequence>
<comment type="caution">
    <text evidence="2">The sequence shown here is derived from an EMBL/GenBank/DDBJ whole genome shotgun (WGS) entry which is preliminary data.</text>
</comment>
<dbReference type="InterPro" id="IPR019619">
    <property type="entry name" value="DUF2490"/>
</dbReference>
<dbReference type="Proteomes" id="UP000295714">
    <property type="component" value="Unassembled WGS sequence"/>
</dbReference>
<keyword evidence="3" id="KW-1185">Reference proteome</keyword>
<organism evidence="2 3">
    <name type="scientific">Winogradskyella wandonensis</name>
    <dbReference type="NCBI Taxonomy" id="1442586"/>
    <lineage>
        <taxon>Bacteria</taxon>
        <taxon>Pseudomonadati</taxon>
        <taxon>Bacteroidota</taxon>
        <taxon>Flavobacteriia</taxon>
        <taxon>Flavobacteriales</taxon>
        <taxon>Flavobacteriaceae</taxon>
        <taxon>Winogradskyella</taxon>
    </lineage>
</organism>